<dbReference type="RefSeq" id="WP_064804190.1">
    <property type="nucleotide sequence ID" value="NZ_CP016022.1"/>
</dbReference>
<evidence type="ECO:0000259" key="5">
    <source>
        <dbReference type="Pfam" id="PF01555"/>
    </source>
</evidence>
<sequence length="422" mass="48506">MKQEIKNYNLKIKGQGQLINNDCLVGMKNIPDNSIDLVLTDPPYGIANKNLRTWVGASKNGGKTVTTQEAWGNDFQDSFGDVDGFWDWFKPFMTEMTRVTKDGGSIILFLDVKYMGHFVYLIEEEFGLKFRNNIYFTKKNPGPGLNMKGYRHACEQAIWFTKGKTPFNFNFLEQKDMLNVFSGAVGSNKETKHPCEKYKWMIEPLIERHSHEGQLILDPFGGSASTLVYGIQKGRKVIAFEKSEKFFEMAKERVEKHGLDVLFYEPNKKAETKEKVEVKQEEVTDKMKSQIEQLDVTAKQQVQEFIDSLLKVNAPKTTKKVATKKVEVKAEKNDRVSEIIAELASIKTNLNNDYMGMSMKKKINQLKRQLSRNLTNKESMKEELSNLAALKFDESNQYCHEGIKAEFMEVVSRIEEKFMELA</sequence>
<evidence type="ECO:0000313" key="6">
    <source>
        <dbReference type="EMBL" id="ANJ73069.1"/>
    </source>
</evidence>
<name>A0A191ZY68_9RALS</name>
<dbReference type="Proteomes" id="UP000078572">
    <property type="component" value="Chromosome 1"/>
</dbReference>
<dbReference type="Gene3D" id="3.40.50.150">
    <property type="entry name" value="Vaccinia Virus protein VP39"/>
    <property type="match status" value="1"/>
</dbReference>
<dbReference type="GeneID" id="61526659"/>
<accession>A0A191ZY68</accession>
<dbReference type="EC" id="2.1.1.-" evidence="4"/>
<reference evidence="7" key="1">
    <citation type="submission" date="2016-06" db="EMBL/GenBank/DDBJ databases">
        <authorList>
            <person name="Xu Y."/>
            <person name="Nagy A."/>
            <person name="Yan X."/>
            <person name="Kim S.W."/>
            <person name="Haley B."/>
            <person name="Liu N.T."/>
            <person name="Nou X."/>
        </authorList>
    </citation>
    <scope>NUCLEOTIDE SEQUENCE [LARGE SCALE GENOMIC DNA]</scope>
    <source>
        <strain evidence="7">ATCC 49129</strain>
    </source>
</reference>
<dbReference type="PROSITE" id="PS00092">
    <property type="entry name" value="N6_MTASE"/>
    <property type="match status" value="1"/>
</dbReference>
<organism evidence="6 7">
    <name type="scientific">Ralstonia insidiosa</name>
    <dbReference type="NCBI Taxonomy" id="190721"/>
    <lineage>
        <taxon>Bacteria</taxon>
        <taxon>Pseudomonadati</taxon>
        <taxon>Pseudomonadota</taxon>
        <taxon>Betaproteobacteria</taxon>
        <taxon>Burkholderiales</taxon>
        <taxon>Burkholderiaceae</taxon>
        <taxon>Ralstonia</taxon>
    </lineage>
</organism>
<dbReference type="GO" id="GO:0008170">
    <property type="term" value="F:N-methyltransferase activity"/>
    <property type="evidence" value="ECO:0007669"/>
    <property type="project" value="InterPro"/>
</dbReference>
<feature type="domain" description="DNA methylase N-4/N-6" evidence="5">
    <location>
        <begin position="35"/>
        <end position="252"/>
    </location>
</feature>
<evidence type="ECO:0000256" key="2">
    <source>
        <dbReference type="ARBA" id="ARBA00022603"/>
    </source>
</evidence>
<proteinExistence type="inferred from homology"/>
<gene>
    <name evidence="6" type="ORF">A9Y76_11575</name>
</gene>
<evidence type="ECO:0000256" key="1">
    <source>
        <dbReference type="ARBA" id="ARBA00006594"/>
    </source>
</evidence>
<dbReference type="InterPro" id="IPR002052">
    <property type="entry name" value="DNA_methylase_N6_adenine_CS"/>
</dbReference>
<dbReference type="GO" id="GO:0003677">
    <property type="term" value="F:DNA binding"/>
    <property type="evidence" value="ECO:0007669"/>
    <property type="project" value="InterPro"/>
</dbReference>
<dbReference type="PRINTS" id="PR00508">
    <property type="entry name" value="S21N4MTFRASE"/>
</dbReference>
<evidence type="ECO:0000313" key="7">
    <source>
        <dbReference type="Proteomes" id="UP000078572"/>
    </source>
</evidence>
<comment type="similarity">
    <text evidence="1 4">Belongs to the N(4)/N(6)-methyltransferase family.</text>
</comment>
<keyword evidence="3" id="KW-0808">Transferase</keyword>
<dbReference type="InterPro" id="IPR029063">
    <property type="entry name" value="SAM-dependent_MTases_sf"/>
</dbReference>
<dbReference type="AlphaFoldDB" id="A0A191ZY68"/>
<dbReference type="OrthoDB" id="9816288at2"/>
<evidence type="ECO:0000256" key="4">
    <source>
        <dbReference type="RuleBase" id="RU362026"/>
    </source>
</evidence>
<keyword evidence="2" id="KW-0489">Methyltransferase</keyword>
<evidence type="ECO:0000256" key="3">
    <source>
        <dbReference type="ARBA" id="ARBA00022679"/>
    </source>
</evidence>
<dbReference type="SUPFAM" id="SSF53335">
    <property type="entry name" value="S-adenosyl-L-methionine-dependent methyltransferases"/>
    <property type="match status" value="1"/>
</dbReference>
<protein>
    <recommendedName>
        <fullName evidence="4">Methyltransferase</fullName>
        <ecNumber evidence="4">2.1.1.-</ecNumber>
    </recommendedName>
</protein>
<dbReference type="Pfam" id="PF01555">
    <property type="entry name" value="N6_N4_Mtase"/>
    <property type="match status" value="1"/>
</dbReference>
<keyword evidence="7" id="KW-1185">Reference proteome</keyword>
<dbReference type="InterPro" id="IPR002941">
    <property type="entry name" value="DNA_methylase_N4/N6"/>
</dbReference>
<dbReference type="REBASE" id="154226">
    <property type="entry name" value="M.Rin49129ORF11575P"/>
</dbReference>
<dbReference type="EMBL" id="CP016022">
    <property type="protein sequence ID" value="ANJ73069.1"/>
    <property type="molecule type" value="Genomic_DNA"/>
</dbReference>
<dbReference type="GO" id="GO:0032259">
    <property type="term" value="P:methylation"/>
    <property type="evidence" value="ECO:0007669"/>
    <property type="project" value="UniProtKB-KW"/>
</dbReference>
<dbReference type="InterPro" id="IPR001091">
    <property type="entry name" value="RM_Methyltransferase"/>
</dbReference>